<proteinExistence type="predicted"/>
<keyword evidence="1 3" id="KW-0732">Signal</keyword>
<evidence type="ECO:0000313" key="4">
    <source>
        <dbReference type="EMBL" id="TXC64746.1"/>
    </source>
</evidence>
<dbReference type="InterPro" id="IPR023214">
    <property type="entry name" value="HAD_sf"/>
</dbReference>
<dbReference type="SUPFAM" id="SSF56784">
    <property type="entry name" value="HAD-like"/>
    <property type="match status" value="1"/>
</dbReference>
<feature type="region of interest" description="Disordered" evidence="2">
    <location>
        <begin position="274"/>
        <end position="293"/>
    </location>
</feature>
<dbReference type="AlphaFoldDB" id="A0A5C6TYH5"/>
<organism evidence="4 5">
    <name type="scientific">Allosphingosinicella ginsenosidimutans</name>
    <dbReference type="NCBI Taxonomy" id="1176539"/>
    <lineage>
        <taxon>Bacteria</taxon>
        <taxon>Pseudomonadati</taxon>
        <taxon>Pseudomonadota</taxon>
        <taxon>Alphaproteobacteria</taxon>
        <taxon>Sphingomonadales</taxon>
        <taxon>Sphingomonadaceae</taxon>
        <taxon>Allosphingosinicella</taxon>
    </lineage>
</organism>
<dbReference type="InterPro" id="IPR005519">
    <property type="entry name" value="Acid_phosphat_B-like"/>
</dbReference>
<feature type="signal peptide" evidence="3">
    <location>
        <begin position="1"/>
        <end position="20"/>
    </location>
</feature>
<feature type="chain" id="PRO_5022701092" evidence="3">
    <location>
        <begin position="21"/>
        <end position="293"/>
    </location>
</feature>
<dbReference type="GO" id="GO:0009279">
    <property type="term" value="C:cell outer membrane"/>
    <property type="evidence" value="ECO:0007669"/>
    <property type="project" value="InterPro"/>
</dbReference>
<dbReference type="PROSITE" id="PS51257">
    <property type="entry name" value="PROKAR_LIPOPROTEIN"/>
    <property type="match status" value="1"/>
</dbReference>
<keyword evidence="5" id="KW-1185">Reference proteome</keyword>
<feature type="compositionally biased region" description="Basic and acidic residues" evidence="2">
    <location>
        <begin position="281"/>
        <end position="293"/>
    </location>
</feature>
<dbReference type="EMBL" id="VOQQ01000001">
    <property type="protein sequence ID" value="TXC64746.1"/>
    <property type="molecule type" value="Genomic_DNA"/>
</dbReference>
<dbReference type="Gene3D" id="3.40.50.1000">
    <property type="entry name" value="HAD superfamily/HAD-like"/>
    <property type="match status" value="1"/>
</dbReference>
<dbReference type="InterPro" id="IPR006423">
    <property type="entry name" value="Lipo_e_P4"/>
</dbReference>
<dbReference type="SFLD" id="SFLDS00003">
    <property type="entry name" value="Haloacid_Dehalogenase"/>
    <property type="match status" value="1"/>
</dbReference>
<gene>
    <name evidence="4" type="ORF">FRZ32_14480</name>
</gene>
<accession>A0A5C6TYH5</accession>
<dbReference type="Pfam" id="PF03767">
    <property type="entry name" value="Acid_phosphat_B"/>
    <property type="match status" value="1"/>
</dbReference>
<name>A0A5C6TYH5_9SPHN</name>
<dbReference type="SFLD" id="SFLDG01125">
    <property type="entry name" value="C1.1:_Acid_Phosphatase_Like"/>
    <property type="match status" value="1"/>
</dbReference>
<reference evidence="4 5" key="1">
    <citation type="journal article" date="2015" name="J. Microbiol.">
        <title>Sphingosinicella ginsenosidimutans sp. nov., with ginsenoside converting activity.</title>
        <authorList>
            <person name="Kim J.K."/>
            <person name="Kang M.S."/>
            <person name="Park S.C."/>
            <person name="Kim K.M."/>
            <person name="Choi K."/>
            <person name="Yoon M.H."/>
            <person name="Im W.T."/>
        </authorList>
    </citation>
    <scope>NUCLEOTIDE SEQUENCE [LARGE SCALE GENOMIC DNA]</scope>
    <source>
        <strain evidence="4 5">BS-11</strain>
    </source>
</reference>
<evidence type="ECO:0000256" key="3">
    <source>
        <dbReference type="SAM" id="SignalP"/>
    </source>
</evidence>
<sequence length="293" mass="31142">MRRLALFGLAALAGCATAPASAPQAIAPATAEAPPVPPTMQWLYGSGESAASSIQAYHALRDYVIAAARARPRDSVVLAEGSSLDHPDFVPCGDRPLAVVLDADETAVQNLGFEYDDARHPGRAYDQERWNRWEQTGGRALTPMPGAVTALRAIRAAGVAVIFNSNRLARFADANAAALNGIGLGPVRHGETLWLQGDTPGGSAKDPRRALISQRYCVIAMVGDQLGDFSDLFNARGLSVTARREAAASGPFARLWGNGWFILSNPVYGPSIRGGPDDVFPSDKRWSDPQGDH</sequence>
<dbReference type="Proteomes" id="UP000321249">
    <property type="component" value="Unassembled WGS sequence"/>
</dbReference>
<dbReference type="OrthoDB" id="193314at2"/>
<evidence type="ECO:0000256" key="1">
    <source>
        <dbReference type="ARBA" id="ARBA00022729"/>
    </source>
</evidence>
<comment type="caution">
    <text evidence="4">The sequence shown here is derived from an EMBL/GenBank/DDBJ whole genome shotgun (WGS) entry which is preliminary data.</text>
</comment>
<evidence type="ECO:0000256" key="2">
    <source>
        <dbReference type="SAM" id="MobiDB-lite"/>
    </source>
</evidence>
<evidence type="ECO:0000313" key="5">
    <source>
        <dbReference type="Proteomes" id="UP000321249"/>
    </source>
</evidence>
<protein>
    <submittedName>
        <fullName evidence="4">Acid phosphatase</fullName>
    </submittedName>
</protein>
<dbReference type="InterPro" id="IPR036412">
    <property type="entry name" value="HAD-like_sf"/>
</dbReference>